<comment type="caution">
    <text evidence="1">The sequence shown here is derived from an EMBL/GenBank/DDBJ whole genome shotgun (WGS) entry which is preliminary data.</text>
</comment>
<organism evidence="1 2">
    <name type="scientific">Volvox reticuliferus</name>
    <dbReference type="NCBI Taxonomy" id="1737510"/>
    <lineage>
        <taxon>Eukaryota</taxon>
        <taxon>Viridiplantae</taxon>
        <taxon>Chlorophyta</taxon>
        <taxon>core chlorophytes</taxon>
        <taxon>Chlorophyceae</taxon>
        <taxon>CS clade</taxon>
        <taxon>Chlamydomonadales</taxon>
        <taxon>Volvocaceae</taxon>
        <taxon>Volvox</taxon>
    </lineage>
</organism>
<keyword evidence="2" id="KW-1185">Reference proteome</keyword>
<dbReference type="OrthoDB" id="1306217at2759"/>
<evidence type="ECO:0000313" key="1">
    <source>
        <dbReference type="EMBL" id="GIL92301.1"/>
    </source>
</evidence>
<sequence length="168" mass="19003">MLQRLTPHLVLTFIALAERCYGPLLWVRCCLHPVFVLTCLTDVYIIPESHIKVLSVVALSQMGAVVCFDENVVNVCRRSRVLFTGHREGNLYMLECQVTSASGQREGFVGATHAKPTNQVEELWHRQYGHIGLGQLEHLVRRNLVYGINLTASILSVRVQLLARVRRV</sequence>
<reference evidence="1" key="1">
    <citation type="journal article" date="2021" name="Proc. Natl. Acad. Sci. U.S.A.">
        <title>Three genomes in the algal genus Volvox reveal the fate of a haploid sex-determining region after a transition to homothallism.</title>
        <authorList>
            <person name="Yamamoto K."/>
            <person name="Hamaji T."/>
            <person name="Kawai-Toyooka H."/>
            <person name="Matsuzaki R."/>
            <person name="Takahashi F."/>
            <person name="Nishimura Y."/>
            <person name="Kawachi M."/>
            <person name="Noguchi H."/>
            <person name="Minakuchi Y."/>
            <person name="Umen J.G."/>
            <person name="Toyoda A."/>
            <person name="Nozaki H."/>
        </authorList>
    </citation>
    <scope>NUCLEOTIDE SEQUENCE</scope>
    <source>
        <strain evidence="1">NIES-3786</strain>
    </source>
</reference>
<dbReference type="EMBL" id="BNCP01000074">
    <property type="protein sequence ID" value="GIL92301.1"/>
    <property type="molecule type" value="Genomic_DNA"/>
</dbReference>
<accession>A0A8J4FYY5</accession>
<dbReference type="Proteomes" id="UP000747110">
    <property type="component" value="Unassembled WGS sequence"/>
</dbReference>
<protein>
    <recommendedName>
        <fullName evidence="3">GAG-pre-integrase domain-containing protein</fullName>
    </recommendedName>
</protein>
<dbReference type="AlphaFoldDB" id="A0A8J4FYY5"/>
<name>A0A8J4FYY5_9CHLO</name>
<proteinExistence type="predicted"/>
<evidence type="ECO:0008006" key="3">
    <source>
        <dbReference type="Google" id="ProtNLM"/>
    </source>
</evidence>
<gene>
    <name evidence="1" type="ORF">Vretifemale_19807</name>
</gene>
<evidence type="ECO:0000313" key="2">
    <source>
        <dbReference type="Proteomes" id="UP000747110"/>
    </source>
</evidence>